<evidence type="ECO:0008006" key="3">
    <source>
        <dbReference type="Google" id="ProtNLM"/>
    </source>
</evidence>
<dbReference type="AlphaFoldDB" id="A0A1E3B9S3"/>
<accession>A0A1E3B9S3</accession>
<evidence type="ECO:0000313" key="2">
    <source>
        <dbReference type="Proteomes" id="UP000094569"/>
    </source>
</evidence>
<reference evidence="1 2" key="1">
    <citation type="journal article" date="2016" name="BMC Genomics">
        <title>Comparative genomic and transcriptomic analyses of the Fuzhuan brick tea-fermentation fungus Aspergillus cristatus.</title>
        <authorList>
            <person name="Ge Y."/>
            <person name="Wang Y."/>
            <person name="Liu Y."/>
            <person name="Tan Y."/>
            <person name="Ren X."/>
            <person name="Zhang X."/>
            <person name="Hyde K.D."/>
            <person name="Liu Y."/>
            <person name="Liu Z."/>
        </authorList>
    </citation>
    <scope>NUCLEOTIDE SEQUENCE [LARGE SCALE GENOMIC DNA]</scope>
    <source>
        <strain evidence="1 2">GZAAS20.1005</strain>
    </source>
</reference>
<dbReference type="STRING" id="573508.A0A1E3B9S3"/>
<name>A0A1E3B9S3_ASPCR</name>
<protein>
    <recommendedName>
        <fullName evidence="3">Ras-GEF domain-containing protein</fullName>
    </recommendedName>
</protein>
<organism evidence="1 2">
    <name type="scientific">Aspergillus cristatus</name>
    <name type="common">Chinese Fuzhuan brick tea-fermentation fungus</name>
    <name type="synonym">Eurotium cristatum</name>
    <dbReference type="NCBI Taxonomy" id="573508"/>
    <lineage>
        <taxon>Eukaryota</taxon>
        <taxon>Fungi</taxon>
        <taxon>Dikarya</taxon>
        <taxon>Ascomycota</taxon>
        <taxon>Pezizomycotina</taxon>
        <taxon>Eurotiomycetes</taxon>
        <taxon>Eurotiomycetidae</taxon>
        <taxon>Eurotiales</taxon>
        <taxon>Aspergillaceae</taxon>
        <taxon>Aspergillus</taxon>
        <taxon>Aspergillus subgen. Aspergillus</taxon>
    </lineage>
</organism>
<comment type="caution">
    <text evidence="1">The sequence shown here is derived from an EMBL/GenBank/DDBJ whole genome shotgun (WGS) entry which is preliminary data.</text>
</comment>
<evidence type="ECO:0000313" key="1">
    <source>
        <dbReference type="EMBL" id="ODM17689.1"/>
    </source>
</evidence>
<gene>
    <name evidence="1" type="ORF">SI65_06477</name>
</gene>
<dbReference type="EMBL" id="JXNT01000007">
    <property type="protein sequence ID" value="ODM17689.1"/>
    <property type="molecule type" value="Genomic_DNA"/>
</dbReference>
<sequence length="401" mass="46582">MSFVDDSRILEAPACWRRRDTLWIWNGCDEESKRRLAKYRPFNTTFLEEYGIQLPSTANSASERIKHWQWSLPTEEEDVHTAASKHFRESLELFPLISFEEWVQEALGIPSTAIWFFRDKFRFLSRIVFPYLRSRPEAGPQYLEAMNTDQVGPFTRAAIQNAYDCIRSGQYSECNLVLDFRFITEPLQTLLHQPSPVQHILQQLDVLEVRFKNWYCHSDKWPGPFDIETPFLKDLSHRSPKFLALQMSEEDHLQFQEIESCPLGALDNNKLFPSINSWWTRRCRAVQECTAAGDEVKSKLVKLVKVLNKMRNYYSTTAALRGLTLGCFHSEELDGLYKMIDPHNNYQGYRNMMLDGRSALHFLVPMEQDIQLYGDSSTLVLVLGASKAYSAVRAFIASCFK</sequence>
<proteinExistence type="predicted"/>
<keyword evidence="2" id="KW-1185">Reference proteome</keyword>
<dbReference type="OrthoDB" id="4452436at2759"/>
<dbReference type="Proteomes" id="UP000094569">
    <property type="component" value="Unassembled WGS sequence"/>
</dbReference>
<dbReference type="VEuPathDB" id="FungiDB:SI65_06477"/>